<evidence type="ECO:0000256" key="5">
    <source>
        <dbReference type="ARBA" id="ARBA00022741"/>
    </source>
</evidence>
<keyword evidence="7 11" id="KW-0067">ATP-binding</keyword>
<evidence type="ECO:0000256" key="2">
    <source>
        <dbReference type="ARBA" id="ARBA00022490"/>
    </source>
</evidence>
<comment type="subunit">
    <text evidence="11">Monomer.</text>
</comment>
<evidence type="ECO:0000256" key="11">
    <source>
        <dbReference type="HAMAP-Rule" id="MF_00109"/>
    </source>
</evidence>
<comment type="similarity">
    <text evidence="11">Belongs to the shikimate kinase family.</text>
</comment>
<keyword evidence="11" id="KW-0479">Metal-binding</keyword>
<dbReference type="EC" id="2.7.1.71" evidence="11"/>
<evidence type="ECO:0000256" key="3">
    <source>
        <dbReference type="ARBA" id="ARBA00022605"/>
    </source>
</evidence>
<dbReference type="GO" id="GO:0004765">
    <property type="term" value="F:shikimate kinase activity"/>
    <property type="evidence" value="ECO:0007669"/>
    <property type="project" value="UniProtKB-UniRule"/>
</dbReference>
<feature type="binding site" evidence="11">
    <location>
        <position position="40"/>
    </location>
    <ligand>
        <name>substrate</name>
    </ligand>
</feature>
<dbReference type="PANTHER" id="PTHR21087:SF21">
    <property type="entry name" value="SHIKIMATE KINASE 2"/>
    <property type="match status" value="1"/>
</dbReference>
<dbReference type="PROSITE" id="PS01128">
    <property type="entry name" value="SHIKIMATE_KINASE"/>
    <property type="match status" value="1"/>
</dbReference>
<dbReference type="InterPro" id="IPR000623">
    <property type="entry name" value="Shikimate_kinase/TSH1"/>
</dbReference>
<dbReference type="UniPathway" id="UPA00053">
    <property type="reaction ID" value="UER00088"/>
</dbReference>
<dbReference type="InterPro" id="IPR031322">
    <property type="entry name" value="Shikimate/glucono_kinase"/>
</dbReference>
<gene>
    <name evidence="12" type="primary">aroL</name>
    <name evidence="11" type="synonym">aroK</name>
    <name evidence="12" type="ORF">BN1804_01434</name>
</gene>
<comment type="catalytic activity">
    <reaction evidence="10 11">
        <text>shikimate + ATP = 3-phosphoshikimate + ADP + H(+)</text>
        <dbReference type="Rhea" id="RHEA:13121"/>
        <dbReference type="ChEBI" id="CHEBI:15378"/>
        <dbReference type="ChEBI" id="CHEBI:30616"/>
        <dbReference type="ChEBI" id="CHEBI:36208"/>
        <dbReference type="ChEBI" id="CHEBI:145989"/>
        <dbReference type="ChEBI" id="CHEBI:456216"/>
        <dbReference type="EC" id="2.7.1.71"/>
    </reaction>
</comment>
<evidence type="ECO:0000256" key="1">
    <source>
        <dbReference type="ARBA" id="ARBA00004842"/>
    </source>
</evidence>
<comment type="caution">
    <text evidence="11">Lacks conserved residue(s) required for the propagation of feature annotation.</text>
</comment>
<comment type="cofactor">
    <cofactor evidence="11">
        <name>Mg(2+)</name>
        <dbReference type="ChEBI" id="CHEBI:18420"/>
    </cofactor>
    <text evidence="11">Binds 1 Mg(2+) ion per subunit.</text>
</comment>
<feature type="binding site" evidence="11">
    <location>
        <position position="126"/>
    </location>
    <ligand>
        <name>ATP</name>
        <dbReference type="ChEBI" id="CHEBI:30616"/>
    </ligand>
</feature>
<organism evidence="12 13">
    <name type="scientific">Proteus penneri</name>
    <dbReference type="NCBI Taxonomy" id="102862"/>
    <lineage>
        <taxon>Bacteria</taxon>
        <taxon>Pseudomonadati</taxon>
        <taxon>Pseudomonadota</taxon>
        <taxon>Gammaproteobacteria</taxon>
        <taxon>Enterobacterales</taxon>
        <taxon>Morganellaceae</taxon>
        <taxon>Proteus</taxon>
    </lineage>
</organism>
<dbReference type="InterPro" id="IPR027417">
    <property type="entry name" value="P-loop_NTPase"/>
</dbReference>
<accession>A0A379EJR1</accession>
<proteinExistence type="inferred from homology"/>
<dbReference type="Gene3D" id="3.40.50.300">
    <property type="entry name" value="P-loop containing nucleotide triphosphate hydrolases"/>
    <property type="match status" value="1"/>
</dbReference>
<dbReference type="Proteomes" id="UP000183920">
    <property type="component" value="Unassembled WGS sequence"/>
</dbReference>
<keyword evidence="6 11" id="KW-0418">Kinase</keyword>
<comment type="pathway">
    <text evidence="1 11">Metabolic intermediate biosynthesis; chorismate biosynthesis; chorismate from D-erythrose 4-phosphate and phosphoenolpyruvate: step 5/7.</text>
</comment>
<dbReference type="GO" id="GO:0009423">
    <property type="term" value="P:chorismate biosynthetic process"/>
    <property type="evidence" value="ECO:0007669"/>
    <property type="project" value="UniProtKB-UniRule"/>
</dbReference>
<dbReference type="CDD" id="cd00464">
    <property type="entry name" value="SK"/>
    <property type="match status" value="1"/>
</dbReference>
<evidence type="ECO:0000313" key="13">
    <source>
        <dbReference type="Proteomes" id="UP000183920"/>
    </source>
</evidence>
<comment type="subcellular location">
    <subcellularLocation>
        <location evidence="11">Cytoplasm</location>
    </subcellularLocation>
</comment>
<dbReference type="HAMAP" id="MF_00109">
    <property type="entry name" value="Shikimate_kinase"/>
    <property type="match status" value="1"/>
</dbReference>
<feature type="binding site" evidence="11">
    <location>
        <position position="64"/>
    </location>
    <ligand>
        <name>substrate</name>
    </ligand>
</feature>
<evidence type="ECO:0000256" key="9">
    <source>
        <dbReference type="ARBA" id="ARBA00023141"/>
    </source>
</evidence>
<keyword evidence="2 11" id="KW-0963">Cytoplasm</keyword>
<evidence type="ECO:0000256" key="8">
    <source>
        <dbReference type="ARBA" id="ARBA00022842"/>
    </source>
</evidence>
<comment type="function">
    <text evidence="11">Catalyzes the specific phosphorylation of the 3-hydroxyl group of shikimic acid using ATP as a cosubstrate.</text>
</comment>
<feature type="binding site" evidence="11">
    <location>
        <position position="85"/>
    </location>
    <ligand>
        <name>substrate</name>
    </ligand>
</feature>
<dbReference type="AlphaFoldDB" id="A0A0G4Q6F7"/>
<dbReference type="PANTHER" id="PTHR21087">
    <property type="entry name" value="SHIKIMATE KINASE"/>
    <property type="match status" value="1"/>
</dbReference>
<evidence type="ECO:0000256" key="4">
    <source>
        <dbReference type="ARBA" id="ARBA00022679"/>
    </source>
</evidence>
<keyword evidence="9 11" id="KW-0057">Aromatic amino acid biosynthesis</keyword>
<evidence type="ECO:0000256" key="10">
    <source>
        <dbReference type="ARBA" id="ARBA00048567"/>
    </source>
</evidence>
<dbReference type="GO" id="GO:0000287">
    <property type="term" value="F:magnesium ion binding"/>
    <property type="evidence" value="ECO:0007669"/>
    <property type="project" value="UniProtKB-UniRule"/>
</dbReference>
<dbReference type="GO" id="GO:0008652">
    <property type="term" value="P:amino acid biosynthetic process"/>
    <property type="evidence" value="ECO:0007669"/>
    <property type="project" value="UniProtKB-KW"/>
</dbReference>
<sequence>MEIVHFMESTIYLIGPRGAGKTTVGKALSLSLNYRFIDTDYWITKKYQQTISSMVEEKGWDFFRQIESEALIQVSQPNQVISTGGGMVLADKNRAYMKTSGVTIYLQASLETLVERLSQDPNEAQRPSLTGKTLVSEMHDVLIKREPLYMQCADIIVDAGLSINEIIAVILAKLAK</sequence>
<dbReference type="NCBIfam" id="NF002988">
    <property type="entry name" value="PRK03731.1"/>
    <property type="match status" value="1"/>
</dbReference>
<evidence type="ECO:0000313" key="12">
    <source>
        <dbReference type="EMBL" id="CRL61400.1"/>
    </source>
</evidence>
<evidence type="ECO:0000256" key="7">
    <source>
        <dbReference type="ARBA" id="ARBA00022840"/>
    </source>
</evidence>
<dbReference type="GO" id="GO:0005524">
    <property type="term" value="F:ATP binding"/>
    <property type="evidence" value="ECO:0007669"/>
    <property type="project" value="UniProtKB-UniRule"/>
</dbReference>
<feature type="binding site" evidence="11">
    <location>
        <begin position="18"/>
        <end position="23"/>
    </location>
    <ligand>
        <name>ATP</name>
        <dbReference type="ChEBI" id="CHEBI:30616"/>
    </ligand>
</feature>
<keyword evidence="4 11" id="KW-0808">Transferase</keyword>
<keyword evidence="3 11" id="KW-0028">Amino-acid biosynthesis</keyword>
<dbReference type="EMBL" id="CVRY01000003">
    <property type="protein sequence ID" value="CRL61400.1"/>
    <property type="molecule type" value="Genomic_DNA"/>
</dbReference>
<keyword evidence="5 11" id="KW-0547">Nucleotide-binding</keyword>
<dbReference type="GO" id="GO:0009073">
    <property type="term" value="P:aromatic amino acid family biosynthetic process"/>
    <property type="evidence" value="ECO:0007669"/>
    <property type="project" value="UniProtKB-KW"/>
</dbReference>
<feature type="binding site" evidence="11">
    <location>
        <position position="145"/>
    </location>
    <ligand>
        <name>substrate</name>
    </ligand>
</feature>
<dbReference type="SUPFAM" id="SSF52540">
    <property type="entry name" value="P-loop containing nucleoside triphosphate hydrolases"/>
    <property type="match status" value="1"/>
</dbReference>
<accession>A0A0G4Q6F7</accession>
<name>A0A0G4Q6F7_9GAMM</name>
<feature type="binding site" evidence="11">
    <location>
        <position position="22"/>
    </location>
    <ligand>
        <name>Mg(2+)</name>
        <dbReference type="ChEBI" id="CHEBI:18420"/>
    </ligand>
</feature>
<dbReference type="InterPro" id="IPR023000">
    <property type="entry name" value="Shikimate_kinase_CS"/>
</dbReference>
<reference evidence="13" key="1">
    <citation type="submission" date="2015-06" db="EMBL/GenBank/DDBJ databases">
        <authorList>
            <person name="Urmite Genomes"/>
        </authorList>
    </citation>
    <scope>NUCLEOTIDE SEQUENCE [LARGE SCALE GENOMIC DNA]</scope>
    <source>
        <strain evidence="13">CSUR P1867</strain>
    </source>
</reference>
<dbReference type="Pfam" id="PF01202">
    <property type="entry name" value="SKI"/>
    <property type="match status" value="1"/>
</dbReference>
<dbReference type="PRINTS" id="PR01100">
    <property type="entry name" value="SHIKIMTKNASE"/>
</dbReference>
<protein>
    <recommendedName>
        <fullName evidence="11">Shikimate kinase 1</fullName>
        <shortName evidence="11">SK 1</shortName>
        <ecNumber evidence="11">2.7.1.71</ecNumber>
    </recommendedName>
</protein>
<keyword evidence="8 11" id="KW-0460">Magnesium</keyword>
<dbReference type="GO" id="GO:0005829">
    <property type="term" value="C:cytosol"/>
    <property type="evidence" value="ECO:0007669"/>
    <property type="project" value="TreeGrafter"/>
</dbReference>
<evidence type="ECO:0000256" key="6">
    <source>
        <dbReference type="ARBA" id="ARBA00022777"/>
    </source>
</evidence>